<comment type="caution">
    <text evidence="1">The sequence shown here is derived from an EMBL/GenBank/DDBJ whole genome shotgun (WGS) entry which is preliminary data.</text>
</comment>
<dbReference type="EMBL" id="JARXIC010000024">
    <property type="protein sequence ID" value="MDQ8195426.1"/>
    <property type="molecule type" value="Genomic_DNA"/>
</dbReference>
<evidence type="ECO:0000313" key="1">
    <source>
        <dbReference type="EMBL" id="MDQ8195426.1"/>
    </source>
</evidence>
<dbReference type="Proteomes" id="UP001243717">
    <property type="component" value="Unassembled WGS sequence"/>
</dbReference>
<keyword evidence="2" id="KW-1185">Reference proteome</keyword>
<proteinExistence type="predicted"/>
<accession>A0ABU1ANT0</accession>
<name>A0ABU1ANT0_9BACT</name>
<reference evidence="1 2" key="1">
    <citation type="submission" date="2023-04" db="EMBL/GenBank/DDBJ databases">
        <title>A novel bacteria isolated from coastal sediment.</title>
        <authorList>
            <person name="Liu X.-J."/>
            <person name="Du Z.-J."/>
        </authorList>
    </citation>
    <scope>NUCLEOTIDE SEQUENCE [LARGE SCALE GENOMIC DNA]</scope>
    <source>
        <strain evidence="1 2">SDUM461004</strain>
    </source>
</reference>
<protein>
    <recommendedName>
        <fullName evidence="3">YcaO domain-containing protein</fullName>
    </recommendedName>
</protein>
<evidence type="ECO:0000313" key="2">
    <source>
        <dbReference type="Proteomes" id="UP001243717"/>
    </source>
</evidence>
<sequence>MLNLAPLRYVKVMEADGGPIARLEHAYCDIFGVPCVHAVAYLKQGIVAPELLQMRVIAQPDGAGAHESAQIACYMAISEAMERWAVHYCRERLISGMGGMDLDFSSNGFAAYPGVFRRQAREAAYRESIERHCLIGWWEGLLGHRCIENPRPGVSAIIIDHRFSAHTVVLLWSMTAYGHSYSFGAGHNVAHAVQRALVELSRTQSMLKQLVKLSLPLRAGRRGDVFERRIHYFSTDEGVSLFLERLKRQVKTVRARPKVLFDSAVYGPWDAYASVWRTVFEAPSQDYLSEREDYFFW</sequence>
<gene>
    <name evidence="1" type="ORF">QEH59_13400</name>
</gene>
<organism evidence="1 2">
    <name type="scientific">Thalassobacterium sedimentorum</name>
    <dbReference type="NCBI Taxonomy" id="3041258"/>
    <lineage>
        <taxon>Bacteria</taxon>
        <taxon>Pseudomonadati</taxon>
        <taxon>Verrucomicrobiota</taxon>
        <taxon>Opitutia</taxon>
        <taxon>Puniceicoccales</taxon>
        <taxon>Coraliomargaritaceae</taxon>
        <taxon>Thalassobacterium</taxon>
    </lineage>
</organism>
<evidence type="ECO:0008006" key="3">
    <source>
        <dbReference type="Google" id="ProtNLM"/>
    </source>
</evidence>
<dbReference type="RefSeq" id="WP_308985880.1">
    <property type="nucleotide sequence ID" value="NZ_JARXIC010000024.1"/>
</dbReference>